<protein>
    <submittedName>
        <fullName evidence="2">Hypothetical conserved protein</fullName>
    </submittedName>
</protein>
<proteinExistence type="predicted"/>
<dbReference type="InterPro" id="IPR007138">
    <property type="entry name" value="ABM_dom"/>
</dbReference>
<evidence type="ECO:0000259" key="1">
    <source>
        <dbReference type="Pfam" id="PF03992"/>
    </source>
</evidence>
<accession>H5SGA5</accession>
<organism evidence="2">
    <name type="scientific">uncultured prokaryote</name>
    <dbReference type="NCBI Taxonomy" id="198431"/>
    <lineage>
        <taxon>unclassified sequences</taxon>
        <taxon>environmental samples</taxon>
    </lineage>
</organism>
<dbReference type="InterPro" id="IPR011008">
    <property type="entry name" value="Dimeric_a/b-barrel"/>
</dbReference>
<feature type="domain" description="ABM" evidence="1">
    <location>
        <begin position="1"/>
        <end position="72"/>
    </location>
</feature>
<evidence type="ECO:0000313" key="2">
    <source>
        <dbReference type="EMBL" id="BAL55191.1"/>
    </source>
</evidence>
<sequence>MYGSIFHLSIQPGRDGAVRQLFERWDREHAPRVQGFHAAYLFKPDEQPDELVAVAIFADREAYRANATDPEQDRWYRELRALLTTDPLWEDGEIIHAAE</sequence>
<dbReference type="Pfam" id="PF03992">
    <property type="entry name" value="ABM"/>
    <property type="match status" value="1"/>
</dbReference>
<dbReference type="Gene3D" id="3.30.70.100">
    <property type="match status" value="1"/>
</dbReference>
<gene>
    <name evidence="2" type="ORF">HGMM_F24F10C09</name>
</gene>
<reference evidence="2" key="1">
    <citation type="journal article" date="2005" name="Environ. Microbiol.">
        <title>Genetic and functional properties of uncultivated thermophilic crenarchaeotes from a subsurface gold mine as revealed by analysis of genome fragments.</title>
        <authorList>
            <person name="Nunoura T."/>
            <person name="Hirayama H."/>
            <person name="Takami H."/>
            <person name="Oida H."/>
            <person name="Nishi S."/>
            <person name="Shimamura S."/>
            <person name="Suzuki Y."/>
            <person name="Inagaki F."/>
            <person name="Takai K."/>
            <person name="Nealson K.H."/>
            <person name="Horikoshi K."/>
        </authorList>
    </citation>
    <scope>NUCLEOTIDE SEQUENCE</scope>
</reference>
<reference evidence="2" key="2">
    <citation type="journal article" date="2012" name="PLoS ONE">
        <title>A Deeply Branching Thermophilic Bacterium with an Ancient Acetyl-CoA Pathway Dominates a Subsurface Ecosystem.</title>
        <authorList>
            <person name="Takami H."/>
            <person name="Noguchi H."/>
            <person name="Takaki Y."/>
            <person name="Uchiyama I."/>
            <person name="Toyoda A."/>
            <person name="Nishi S."/>
            <person name="Chee G.-J."/>
            <person name="Arai W."/>
            <person name="Nunoura T."/>
            <person name="Itoh T."/>
            <person name="Hattori M."/>
            <person name="Takai K."/>
        </authorList>
    </citation>
    <scope>NUCLEOTIDE SEQUENCE</scope>
</reference>
<name>H5SGA5_9ZZZZ</name>
<dbReference type="SUPFAM" id="SSF54909">
    <property type="entry name" value="Dimeric alpha+beta barrel"/>
    <property type="match status" value="1"/>
</dbReference>
<dbReference type="EMBL" id="AP011712">
    <property type="protein sequence ID" value="BAL55191.1"/>
    <property type="molecule type" value="Genomic_DNA"/>
</dbReference>
<dbReference type="AlphaFoldDB" id="H5SGA5"/>